<dbReference type="Proteomes" id="UP000013117">
    <property type="component" value="Unassembled WGS sequence"/>
</dbReference>
<reference evidence="2 3" key="1">
    <citation type="submission" date="2013-02" db="EMBL/GenBank/DDBJ databases">
        <title>The Genome Sequence of Acinetobacter gerneri CIP 107464.</title>
        <authorList>
            <consortium name="The Broad Institute Genome Sequencing Platform"/>
            <consortium name="The Broad Institute Genome Sequencing Center for Infectious Disease"/>
            <person name="Cerqueira G."/>
            <person name="Feldgarden M."/>
            <person name="Courvalin P."/>
            <person name="Perichon B."/>
            <person name="Grillot-Courvalin C."/>
            <person name="Clermont D."/>
            <person name="Rocha E."/>
            <person name="Yoon E.-J."/>
            <person name="Nemec A."/>
            <person name="Walker B."/>
            <person name="Young S.K."/>
            <person name="Zeng Q."/>
            <person name="Gargeya S."/>
            <person name="Fitzgerald M."/>
            <person name="Haas B."/>
            <person name="Abouelleil A."/>
            <person name="Alvarado L."/>
            <person name="Arachchi H.M."/>
            <person name="Berlin A.M."/>
            <person name="Chapman S.B."/>
            <person name="Dewar J."/>
            <person name="Goldberg J."/>
            <person name="Griggs A."/>
            <person name="Gujja S."/>
            <person name="Hansen M."/>
            <person name="Howarth C."/>
            <person name="Imamovic A."/>
            <person name="Larimer J."/>
            <person name="McCowan C."/>
            <person name="Murphy C."/>
            <person name="Neiman D."/>
            <person name="Pearson M."/>
            <person name="Priest M."/>
            <person name="Roberts A."/>
            <person name="Saif S."/>
            <person name="Shea T."/>
            <person name="Sisk P."/>
            <person name="Sykes S."/>
            <person name="Wortman J."/>
            <person name="Nusbaum C."/>
            <person name="Birren B."/>
        </authorList>
    </citation>
    <scope>NUCLEOTIDE SEQUENCE [LARGE SCALE GENOMIC DNA]</scope>
    <source>
        <strain evidence="2 3">CIP 107464</strain>
    </source>
</reference>
<comment type="caution">
    <text evidence="2">The sequence shown here is derived from an EMBL/GenBank/DDBJ whole genome shotgun (WGS) entry which is preliminary data.</text>
</comment>
<gene>
    <name evidence="2" type="ORF">F960_03179</name>
</gene>
<evidence type="ECO:0000313" key="2">
    <source>
        <dbReference type="EMBL" id="ENV32672.1"/>
    </source>
</evidence>
<proteinExistence type="predicted"/>
<evidence type="ECO:0000256" key="1">
    <source>
        <dbReference type="SAM" id="SignalP"/>
    </source>
</evidence>
<accession>N8Y7D4</accession>
<dbReference type="EMBL" id="APPN01000073">
    <property type="protein sequence ID" value="ENV32672.1"/>
    <property type="molecule type" value="Genomic_DNA"/>
</dbReference>
<organism evidence="2 3">
    <name type="scientific">Acinetobacter gerneri DSM 14967 = CIP 107464 = MTCC 9824</name>
    <dbReference type="NCBI Taxonomy" id="1120926"/>
    <lineage>
        <taxon>Bacteria</taxon>
        <taxon>Pseudomonadati</taxon>
        <taxon>Pseudomonadota</taxon>
        <taxon>Gammaproteobacteria</taxon>
        <taxon>Moraxellales</taxon>
        <taxon>Moraxellaceae</taxon>
        <taxon>Acinetobacter</taxon>
    </lineage>
</organism>
<dbReference type="HOGENOM" id="CLU_1691677_0_0_6"/>
<name>N8Y7D4_9GAMM</name>
<feature type="chain" id="PRO_5004136743" evidence="1">
    <location>
        <begin position="22"/>
        <end position="155"/>
    </location>
</feature>
<evidence type="ECO:0000313" key="3">
    <source>
        <dbReference type="Proteomes" id="UP000013117"/>
    </source>
</evidence>
<sequence>MKKIKIILLTLIMFHSPIIFADFNNIPSSYGKWVGYPDTDTIEVSKNGMEDYPPYPSLPRSETNFPKSMDQKIINLQGKTIIDLINKQQINVQPDSELYIPSKFIKMIDPQKQYPTISFLEQTYSKDRTNFLYVNEQLALYITPNFGFIYMLKKQ</sequence>
<feature type="signal peptide" evidence="1">
    <location>
        <begin position="1"/>
        <end position="21"/>
    </location>
</feature>
<dbReference type="PATRIC" id="fig|1120926.3.peg.3091"/>
<keyword evidence="1" id="KW-0732">Signal</keyword>
<keyword evidence="3" id="KW-1185">Reference proteome</keyword>
<protein>
    <submittedName>
        <fullName evidence="2">Uncharacterized protein</fullName>
    </submittedName>
</protein>
<dbReference type="AlphaFoldDB" id="N8Y7D4"/>
<dbReference type="OrthoDB" id="9899919at2"/>
<dbReference type="GeneID" id="84210468"/>
<dbReference type="RefSeq" id="WP_004866474.1">
    <property type="nucleotide sequence ID" value="NZ_ASYY01000107.1"/>
</dbReference>